<dbReference type="Pfam" id="PF00149">
    <property type="entry name" value="Metallophos"/>
    <property type="match status" value="1"/>
</dbReference>
<protein>
    <recommendedName>
        <fullName evidence="1">Calcineurin-like phosphoesterase domain-containing protein</fullName>
    </recommendedName>
</protein>
<evidence type="ECO:0000313" key="3">
    <source>
        <dbReference type="Proteomes" id="UP000228920"/>
    </source>
</evidence>
<feature type="domain" description="Calcineurin-like phosphoesterase" evidence="1">
    <location>
        <begin position="1"/>
        <end position="178"/>
    </location>
</feature>
<comment type="caution">
    <text evidence="2">The sequence shown here is derived from an EMBL/GenBank/DDBJ whole genome shotgun (WGS) entry which is preliminary data.</text>
</comment>
<proteinExistence type="predicted"/>
<name>A0A2M7TGW6_UNCKA</name>
<dbReference type="InterPro" id="IPR029052">
    <property type="entry name" value="Metallo-depent_PP-like"/>
</dbReference>
<dbReference type="GO" id="GO:0016787">
    <property type="term" value="F:hydrolase activity"/>
    <property type="evidence" value="ECO:0007669"/>
    <property type="project" value="InterPro"/>
</dbReference>
<evidence type="ECO:0000313" key="2">
    <source>
        <dbReference type="EMBL" id="PIZ45404.1"/>
    </source>
</evidence>
<dbReference type="SUPFAM" id="SSF56300">
    <property type="entry name" value="Metallo-dependent phosphatases"/>
    <property type="match status" value="1"/>
</dbReference>
<dbReference type="EMBL" id="PFNL01000137">
    <property type="protein sequence ID" value="PIZ45404.1"/>
    <property type="molecule type" value="Genomic_DNA"/>
</dbReference>
<dbReference type="Gene3D" id="3.60.21.10">
    <property type="match status" value="1"/>
</dbReference>
<evidence type="ECO:0000259" key="1">
    <source>
        <dbReference type="Pfam" id="PF00149"/>
    </source>
</evidence>
<sequence>MKTIVISDIHLDEHFHQHKFDALSKIFTETDQIIINGDFWDGYLISFDTFMASGWSQLFPIMKEKTVYLYGNHDAKKLCDERVSLFSHTQATSYELRVTNYVFHIEHGNKFMFPHDENNSPEKVQNFISEISHIVHSIGVKICGPNVYKVYTFANNQGKKWAQKNLPADTILVCGHTHLAEDARDQNFINTGFNFDNYLSWLEITDTNFELKNTTYA</sequence>
<gene>
    <name evidence="2" type="ORF">COY32_05290</name>
</gene>
<accession>A0A2M7TGW6</accession>
<organism evidence="2 3">
    <name type="scientific">candidate division WWE3 bacterium CG_4_10_14_0_2_um_filter_41_14</name>
    <dbReference type="NCBI Taxonomy" id="1975072"/>
    <lineage>
        <taxon>Bacteria</taxon>
        <taxon>Katanobacteria</taxon>
    </lineage>
</organism>
<dbReference type="Proteomes" id="UP000228920">
    <property type="component" value="Unassembled WGS sequence"/>
</dbReference>
<dbReference type="InterPro" id="IPR004843">
    <property type="entry name" value="Calcineurin-like_PHP"/>
</dbReference>
<dbReference type="AlphaFoldDB" id="A0A2M7TGW6"/>
<reference evidence="3" key="1">
    <citation type="submission" date="2017-09" db="EMBL/GenBank/DDBJ databases">
        <title>Depth-based differentiation of microbial function through sediment-hosted aquifers and enrichment of novel symbionts in the deep terrestrial subsurface.</title>
        <authorList>
            <person name="Probst A.J."/>
            <person name="Ladd B."/>
            <person name="Jarett J.K."/>
            <person name="Geller-Mcgrath D.E."/>
            <person name="Sieber C.M.K."/>
            <person name="Emerson J.B."/>
            <person name="Anantharaman K."/>
            <person name="Thomas B.C."/>
            <person name="Malmstrom R."/>
            <person name="Stieglmeier M."/>
            <person name="Klingl A."/>
            <person name="Woyke T."/>
            <person name="Ryan C.M."/>
            <person name="Banfield J.F."/>
        </authorList>
    </citation>
    <scope>NUCLEOTIDE SEQUENCE [LARGE SCALE GENOMIC DNA]</scope>
</reference>